<proteinExistence type="inferred from homology"/>
<dbReference type="Gene3D" id="2.170.130.10">
    <property type="entry name" value="TonB-dependent receptor, plug domain"/>
    <property type="match status" value="1"/>
</dbReference>
<keyword evidence="5" id="KW-0798">TonB box</keyword>
<organism evidence="10 11">
    <name type="scientific">Rugamonas rubra</name>
    <dbReference type="NCBI Taxonomy" id="758825"/>
    <lineage>
        <taxon>Bacteria</taxon>
        <taxon>Pseudomonadati</taxon>
        <taxon>Pseudomonadota</taxon>
        <taxon>Betaproteobacteria</taxon>
        <taxon>Burkholderiales</taxon>
        <taxon>Oxalobacteraceae</taxon>
        <taxon>Telluria group</taxon>
        <taxon>Rugamonas</taxon>
    </lineage>
</organism>
<sequence>MTYQMKAASSPAPRAHNGLTPIAFAVGLMILGSAATAQAQQAAPVEPTAVVTVAGVRAALEQSLKQKRSADSVVEVVTAEDIGKMPDKNVADSIQRLPGVNIQSSAGGEGGFGENDRVSLRGTSPSLQQTTFNGHGISTGDWFVLNQVGGSVGRSSSFSLLPSELVGSIIVHKSQTADLIEGGVSGSIDVITRRPLDFKKNLTVEASVQGAYNDLAGKTQPQFSGLFNWKNDSKTAGVLVQAFSEKTSVRRDGQEILGYSTISATSAAAKANPALAGLRLPTFIGATLFEQVKKREGGAFDVELRPSKELTLDLNGFYSKLKAANQNTNWLAAPGNSINRDGLIPTAYTVANGTLTSASFTKNSGEVDNAYRPDAGGESYYIDFNFKYRATPDFTVTGKAGATHGVGYDRDDVFYQNGVDGGMSYALNGLSPANMSFPGGTTNKPGPTAWAGGGESQSVDKEQYAQLDGEWRLSNGLLDSVKFGARATDHKRTAEHPFETKPTPAAFTNPGPAWSGQQYPSDFGKDLGGNLSNNYFKYDGAALGAWGAAPGNRLFDYVARHNWTDEFKVQEKTTAVYGMANLVSEGWSGNIGLRAVRTKQTTLVNLSGGANAIKGSDWGAYTPTTYERSYNDILPSANIKFDVRDDLVVRAAIARAMSRPDYSALGGSVSLNDDALSGTGGNVKLDPIRSNNAEVSAEWYFAPKSAVSIGVFYMDLKSVVSQGTSSGTYYNNKLGQQATFQVTSPFNTSGKNKGVELSYQQPLFNRFGVLANYTYADGKLADGSELINSSKSTYNLTGFYEDDKFSARVAYNYRSVYKAGVDRGASQHVEGSGNLAASLNYKINEQLSINFDALNLTNTTIKMYAENKDQPRAFYSNGRSFYLGLRGKL</sequence>
<accession>A0A1I4MK34</accession>
<dbReference type="Gene3D" id="2.40.170.20">
    <property type="entry name" value="TonB-dependent receptor, beta-barrel domain"/>
    <property type="match status" value="1"/>
</dbReference>
<dbReference type="InterPro" id="IPR036942">
    <property type="entry name" value="Beta-barrel_TonB_sf"/>
</dbReference>
<comment type="similarity">
    <text evidence="2 5">Belongs to the TonB-dependent receptor family.</text>
</comment>
<evidence type="ECO:0000256" key="2">
    <source>
        <dbReference type="ARBA" id="ARBA00009810"/>
    </source>
</evidence>
<comment type="subcellular location">
    <subcellularLocation>
        <location evidence="1 5">Cell outer membrane</location>
    </subcellularLocation>
</comment>
<dbReference type="PANTHER" id="PTHR40980">
    <property type="entry name" value="PLUG DOMAIN-CONTAINING PROTEIN"/>
    <property type="match status" value="1"/>
</dbReference>
<dbReference type="InterPro" id="IPR037066">
    <property type="entry name" value="Plug_dom_sf"/>
</dbReference>
<evidence type="ECO:0000259" key="9">
    <source>
        <dbReference type="Pfam" id="PF07715"/>
    </source>
</evidence>
<evidence type="ECO:0000256" key="7">
    <source>
        <dbReference type="SAM" id="SignalP"/>
    </source>
</evidence>
<dbReference type="AlphaFoldDB" id="A0A1I4MK34"/>
<feature type="domain" description="TonB-dependent receptor plug" evidence="9">
    <location>
        <begin position="67"/>
        <end position="186"/>
    </location>
</feature>
<evidence type="ECO:0000256" key="6">
    <source>
        <dbReference type="SAM" id="MobiDB-lite"/>
    </source>
</evidence>
<evidence type="ECO:0000256" key="5">
    <source>
        <dbReference type="RuleBase" id="RU003357"/>
    </source>
</evidence>
<dbReference type="PANTHER" id="PTHR40980:SF3">
    <property type="entry name" value="TONB-DEPENDENT RECEPTOR-LIKE BETA-BARREL DOMAIN-CONTAINING PROTEIN"/>
    <property type="match status" value="1"/>
</dbReference>
<dbReference type="Pfam" id="PF00593">
    <property type="entry name" value="TonB_dep_Rec_b-barrel"/>
    <property type="match status" value="1"/>
</dbReference>
<evidence type="ECO:0000259" key="8">
    <source>
        <dbReference type="Pfam" id="PF00593"/>
    </source>
</evidence>
<evidence type="ECO:0000313" key="11">
    <source>
        <dbReference type="Proteomes" id="UP000199470"/>
    </source>
</evidence>
<dbReference type="Pfam" id="PF07715">
    <property type="entry name" value="Plug"/>
    <property type="match status" value="1"/>
</dbReference>
<feature type="region of interest" description="Disordered" evidence="6">
    <location>
        <begin position="101"/>
        <end position="133"/>
    </location>
</feature>
<dbReference type="OrthoDB" id="8727862at2"/>
<feature type="compositionally biased region" description="Polar residues" evidence="6">
    <location>
        <begin position="121"/>
        <end position="133"/>
    </location>
</feature>
<evidence type="ECO:0000313" key="10">
    <source>
        <dbReference type="EMBL" id="SFM03387.1"/>
    </source>
</evidence>
<feature type="domain" description="TonB-dependent receptor-like beta-barrel" evidence="8">
    <location>
        <begin position="415"/>
        <end position="856"/>
    </location>
</feature>
<dbReference type="InterPro" id="IPR010104">
    <property type="entry name" value="TonB_rcpt_bac"/>
</dbReference>
<gene>
    <name evidence="10" type="ORF">SAMN02982985_02439</name>
</gene>
<dbReference type="SUPFAM" id="SSF56935">
    <property type="entry name" value="Porins"/>
    <property type="match status" value="1"/>
</dbReference>
<reference evidence="10 11" key="1">
    <citation type="submission" date="2016-10" db="EMBL/GenBank/DDBJ databases">
        <authorList>
            <person name="de Groot N.N."/>
        </authorList>
    </citation>
    <scope>NUCLEOTIDE SEQUENCE [LARGE SCALE GENOMIC DNA]</scope>
    <source>
        <strain evidence="10 11">ATCC 43154</strain>
    </source>
</reference>
<dbReference type="NCBIfam" id="TIGR01782">
    <property type="entry name" value="TonB-Xanth-Caul"/>
    <property type="match status" value="1"/>
</dbReference>
<dbReference type="STRING" id="758825.SAMN02982985_02439"/>
<feature type="chain" id="PRO_5011785130" evidence="7">
    <location>
        <begin position="40"/>
        <end position="889"/>
    </location>
</feature>
<evidence type="ECO:0000256" key="1">
    <source>
        <dbReference type="ARBA" id="ARBA00004442"/>
    </source>
</evidence>
<protein>
    <submittedName>
        <fullName evidence="10">Iron complex outermembrane recepter protein</fullName>
    </submittedName>
</protein>
<keyword evidence="3 5" id="KW-0472">Membrane</keyword>
<dbReference type="GO" id="GO:0009279">
    <property type="term" value="C:cell outer membrane"/>
    <property type="evidence" value="ECO:0007669"/>
    <property type="project" value="UniProtKB-SubCell"/>
</dbReference>
<dbReference type="EMBL" id="FOTW01000011">
    <property type="protein sequence ID" value="SFM03387.1"/>
    <property type="molecule type" value="Genomic_DNA"/>
</dbReference>
<keyword evidence="11" id="KW-1185">Reference proteome</keyword>
<dbReference type="InterPro" id="IPR000531">
    <property type="entry name" value="Beta-barrel_TonB"/>
</dbReference>
<dbReference type="InterPro" id="IPR012910">
    <property type="entry name" value="Plug_dom"/>
</dbReference>
<dbReference type="CDD" id="cd01347">
    <property type="entry name" value="ligand_gated_channel"/>
    <property type="match status" value="1"/>
</dbReference>
<evidence type="ECO:0000256" key="3">
    <source>
        <dbReference type="ARBA" id="ARBA00023136"/>
    </source>
</evidence>
<dbReference type="Proteomes" id="UP000199470">
    <property type="component" value="Unassembled WGS sequence"/>
</dbReference>
<evidence type="ECO:0000256" key="4">
    <source>
        <dbReference type="ARBA" id="ARBA00023237"/>
    </source>
</evidence>
<feature type="region of interest" description="Disordered" evidence="6">
    <location>
        <begin position="439"/>
        <end position="461"/>
    </location>
</feature>
<name>A0A1I4MK34_9BURK</name>
<keyword evidence="4" id="KW-0998">Cell outer membrane</keyword>
<feature type="signal peptide" evidence="7">
    <location>
        <begin position="1"/>
        <end position="39"/>
    </location>
</feature>
<keyword evidence="7" id="KW-0732">Signal</keyword>